<dbReference type="InterPro" id="IPR013783">
    <property type="entry name" value="Ig-like_fold"/>
</dbReference>
<dbReference type="OrthoDB" id="1113525at2"/>
<evidence type="ECO:0000313" key="5">
    <source>
        <dbReference type="EMBL" id="PKR80240.1"/>
    </source>
</evidence>
<dbReference type="InterPro" id="IPR050991">
    <property type="entry name" value="ECM_Regulatory_Proteins"/>
</dbReference>
<sequence length="1026" mass="111276">MKRNLLIIPILSFLTILFGTSLRAQTYCVPQATNSNRYIDDFSTSNGVQNINNMGTGFSSNGYGDFTAQTLDVQIGESFTFNTTVVGGTAGFRIWIDWSQSGTFDVAYQSSTYESSHTGTITVPTGAAVGATRMRIVSHWLSSSGDVNTCETGFTYGEFEDYTFNILPAPSCLSPSNLSVSNLLSTSADLEWTERGTATTWNIELGAAGFTPTGTPTSAGVTSNPFNVTGLTPNTSYDFYVQADCGSGDESTWVGPFSFTTACAPLSIPFSENFASTSTTQNCWTVLDDNNDGDTWDMDYSSNSLSGDEVAAMNTDFNGGANDDYLISPTLTLTGNERLRFHYRVQSAGEPNDFQVLLSTSGIGSSNFTDTIMPLKEADNTTYEEEIIYLHSFTGDVNIAFHVPAGGLDGWRLYIDSVVVETSPSCPEPTDLSIQNIDATTVDLAWTENGSATTWNVEYGPAGFTPGTGTSVTTNPYSISGLTPETDYDFYVQADCGSGDVSTLSGPYSFTTLPTCPTPFDIIVLNQMSTAIEIGWTQQGSGATTWNIEYGEEGFVQGTGTVLTGITSNPYTVTGLNANTRYEFYVQADCGGNEQSDWSASSGSILTECLIYEANGFCEGFDIDNSPYIGCWRVRNSNLDGDNWQVSTANPNTGAYSAIFSPGFSNTGENDDYLITPELNMQGIEYMNFYYSVESASNPNGFQVLLSTSGSEVADFTDTLMHFNVYTNTNYLDTTIDLTGYTGTVYIAFHMPDSDPNADDMYIDDVCFGECIPTPVADFEKDLCRTDGTVNLMEDLYNFTNIYGEWIFPQNQASIEQDSLLNVDYVTSGSYDLTYIVQGLCQADTTIATINLYNASSAGRDSTITVCKEEPIDLLAGLGGTVDLGGTWIDYNNAPLSTSYPIAPQIPAQYNYYYVVANAACPADTALLVVNVDPTCTYVSVTEEEFEKISVHPNPATDLLNIVNPFNASALKAEMLDMNGRVVLFEDKALNNSTKATLAIDHLEKGVYTLRIYNGEGQRTFKVVKQ</sequence>
<feature type="domain" description="Fibronectin type-III" evidence="4">
    <location>
        <begin position="428"/>
        <end position="515"/>
    </location>
</feature>
<dbReference type="SMART" id="SM00060">
    <property type="entry name" value="FN3"/>
    <property type="match status" value="3"/>
</dbReference>
<dbReference type="Pfam" id="PF18962">
    <property type="entry name" value="Por_Secre_tail"/>
    <property type="match status" value="1"/>
</dbReference>
<feature type="domain" description="Fibronectin type-III" evidence="4">
    <location>
        <begin position="518"/>
        <end position="610"/>
    </location>
</feature>
<evidence type="ECO:0000259" key="4">
    <source>
        <dbReference type="PROSITE" id="PS50853"/>
    </source>
</evidence>
<dbReference type="RefSeq" id="WP_101335142.1">
    <property type="nucleotide sequence ID" value="NZ_PJNI01000012.1"/>
</dbReference>
<reference evidence="5 6" key="1">
    <citation type="submission" date="2017-12" db="EMBL/GenBank/DDBJ databases">
        <title>The draft genome sequence of Brumimicrobium saltpan LHR20.</title>
        <authorList>
            <person name="Do Z.-J."/>
            <person name="Luo H.-R."/>
        </authorList>
    </citation>
    <scope>NUCLEOTIDE SEQUENCE [LARGE SCALE GENOMIC DNA]</scope>
    <source>
        <strain evidence="5 6">LHR20</strain>
    </source>
</reference>
<dbReference type="SUPFAM" id="SSF49265">
    <property type="entry name" value="Fibronectin type III"/>
    <property type="match status" value="2"/>
</dbReference>
<feature type="domain" description="Fibronectin type-III" evidence="4">
    <location>
        <begin position="174"/>
        <end position="264"/>
    </location>
</feature>
<dbReference type="Proteomes" id="UP000236654">
    <property type="component" value="Unassembled WGS sequence"/>
</dbReference>
<dbReference type="InterPro" id="IPR026444">
    <property type="entry name" value="Secre_tail"/>
</dbReference>
<dbReference type="NCBIfam" id="NF038128">
    <property type="entry name" value="choice_anch_J"/>
    <property type="match status" value="2"/>
</dbReference>
<protein>
    <recommendedName>
        <fullName evidence="4">Fibronectin type-III domain-containing protein</fullName>
    </recommendedName>
</protein>
<dbReference type="InterPro" id="IPR036116">
    <property type="entry name" value="FN3_sf"/>
</dbReference>
<dbReference type="Pfam" id="PF20009">
    <property type="entry name" value="GEVED"/>
    <property type="match status" value="1"/>
</dbReference>
<dbReference type="Pfam" id="PF00041">
    <property type="entry name" value="fn3"/>
    <property type="match status" value="3"/>
</dbReference>
<dbReference type="InterPro" id="IPR013320">
    <property type="entry name" value="ConA-like_dom_sf"/>
</dbReference>
<dbReference type="PANTHER" id="PTHR46708">
    <property type="entry name" value="TENASCIN"/>
    <property type="match status" value="1"/>
</dbReference>
<organism evidence="5 6">
    <name type="scientific">Brumimicrobium salinarum</name>
    <dbReference type="NCBI Taxonomy" id="2058658"/>
    <lineage>
        <taxon>Bacteria</taxon>
        <taxon>Pseudomonadati</taxon>
        <taxon>Bacteroidota</taxon>
        <taxon>Flavobacteriia</taxon>
        <taxon>Flavobacteriales</taxon>
        <taxon>Crocinitomicaceae</taxon>
        <taxon>Brumimicrobium</taxon>
    </lineage>
</organism>
<accession>A0A2I0R1G0</accession>
<evidence type="ECO:0000256" key="2">
    <source>
        <dbReference type="ARBA" id="ARBA00022737"/>
    </source>
</evidence>
<evidence type="ECO:0000313" key="6">
    <source>
        <dbReference type="Proteomes" id="UP000236654"/>
    </source>
</evidence>
<keyword evidence="6" id="KW-1185">Reference proteome</keyword>
<evidence type="ECO:0000256" key="3">
    <source>
        <dbReference type="SAM" id="SignalP"/>
    </source>
</evidence>
<dbReference type="CDD" id="cd00063">
    <property type="entry name" value="FN3"/>
    <property type="match status" value="3"/>
</dbReference>
<dbReference type="Gene3D" id="2.60.40.10">
    <property type="entry name" value="Immunoglobulins"/>
    <property type="match status" value="3"/>
</dbReference>
<evidence type="ECO:0000256" key="1">
    <source>
        <dbReference type="ARBA" id="ARBA00022729"/>
    </source>
</evidence>
<dbReference type="Gene3D" id="2.60.120.200">
    <property type="match status" value="2"/>
</dbReference>
<dbReference type="PANTHER" id="PTHR46708:SF2">
    <property type="entry name" value="FIBRONECTIN TYPE-III DOMAIN-CONTAINING PROTEIN"/>
    <property type="match status" value="1"/>
</dbReference>
<keyword evidence="2" id="KW-0677">Repeat</keyword>
<dbReference type="InterPro" id="IPR011628">
    <property type="entry name" value="Cleaved_adhesin"/>
</dbReference>
<dbReference type="SUPFAM" id="SSF49899">
    <property type="entry name" value="Concanavalin A-like lectins/glucanases"/>
    <property type="match status" value="1"/>
</dbReference>
<dbReference type="EMBL" id="PJNI01000012">
    <property type="protein sequence ID" value="PKR80240.1"/>
    <property type="molecule type" value="Genomic_DNA"/>
</dbReference>
<feature type="chain" id="PRO_5014112527" description="Fibronectin type-III domain-containing protein" evidence="3">
    <location>
        <begin position="25"/>
        <end position="1026"/>
    </location>
</feature>
<dbReference type="NCBIfam" id="TIGR04183">
    <property type="entry name" value="Por_Secre_tail"/>
    <property type="match status" value="1"/>
</dbReference>
<gene>
    <name evidence="5" type="ORF">CW751_11305</name>
</gene>
<name>A0A2I0R1G0_9FLAO</name>
<dbReference type="GO" id="GO:0005975">
    <property type="term" value="P:carbohydrate metabolic process"/>
    <property type="evidence" value="ECO:0007669"/>
    <property type="project" value="UniProtKB-ARBA"/>
</dbReference>
<comment type="caution">
    <text evidence="5">The sequence shown here is derived from an EMBL/GenBank/DDBJ whole genome shotgun (WGS) entry which is preliminary data.</text>
</comment>
<dbReference type="Pfam" id="PF07675">
    <property type="entry name" value="Cleaved_Adhesin"/>
    <property type="match status" value="2"/>
</dbReference>
<proteinExistence type="predicted"/>
<dbReference type="PROSITE" id="PS50853">
    <property type="entry name" value="FN3"/>
    <property type="match status" value="3"/>
</dbReference>
<dbReference type="InterPro" id="IPR003961">
    <property type="entry name" value="FN3_dom"/>
</dbReference>
<feature type="signal peptide" evidence="3">
    <location>
        <begin position="1"/>
        <end position="24"/>
    </location>
</feature>
<dbReference type="InterPro" id="IPR045474">
    <property type="entry name" value="GEVED"/>
</dbReference>
<dbReference type="AlphaFoldDB" id="A0A2I0R1G0"/>
<keyword evidence="1 3" id="KW-0732">Signal</keyword>
<dbReference type="GO" id="GO:0004553">
    <property type="term" value="F:hydrolase activity, hydrolyzing O-glycosyl compounds"/>
    <property type="evidence" value="ECO:0007669"/>
    <property type="project" value="UniProtKB-ARBA"/>
</dbReference>